<comment type="caution">
    <text evidence="1">The sequence shown here is derived from an EMBL/GenBank/DDBJ whole genome shotgun (WGS) entry which is preliminary data.</text>
</comment>
<protein>
    <submittedName>
        <fullName evidence="1">Uncharacterized protein</fullName>
    </submittedName>
</protein>
<name>A0A3D9C6Y4_9FLAO</name>
<evidence type="ECO:0000313" key="1">
    <source>
        <dbReference type="EMBL" id="REC61326.1"/>
    </source>
</evidence>
<organism evidence="1 2">
    <name type="scientific">Chryseobacterium pennae</name>
    <dbReference type="NCBI Taxonomy" id="2258962"/>
    <lineage>
        <taxon>Bacteria</taxon>
        <taxon>Pseudomonadati</taxon>
        <taxon>Bacteroidota</taxon>
        <taxon>Flavobacteriia</taxon>
        <taxon>Flavobacteriales</taxon>
        <taxon>Weeksellaceae</taxon>
        <taxon>Chryseobacterium group</taxon>
        <taxon>Chryseobacterium</taxon>
    </lineage>
</organism>
<gene>
    <name evidence="1" type="ORF">DRF65_16560</name>
</gene>
<reference evidence="2" key="1">
    <citation type="submission" date="2018-06" db="EMBL/GenBank/DDBJ databases">
        <authorList>
            <person name="Lum Nde A."/>
            <person name="Hugo C."/>
        </authorList>
    </citation>
    <scope>NUCLEOTIDE SEQUENCE [LARGE SCALE GENOMIC DNA]</scope>
    <source>
        <strain evidence="2">1_F178</strain>
    </source>
</reference>
<proteinExistence type="predicted"/>
<evidence type="ECO:0000313" key="2">
    <source>
        <dbReference type="Proteomes" id="UP000256686"/>
    </source>
</evidence>
<sequence length="61" mass="7251">MKVIVQLTKCTTIPAHLKEDKEDFSRSIMQSNQSSVFYNTDYSAQGYNYFQKRIIYFWSSI</sequence>
<dbReference type="AlphaFoldDB" id="A0A3D9C6Y4"/>
<keyword evidence="2" id="KW-1185">Reference proteome</keyword>
<dbReference type="Proteomes" id="UP000256686">
    <property type="component" value="Unassembled WGS sequence"/>
</dbReference>
<dbReference type="EMBL" id="QNVT01000016">
    <property type="protein sequence ID" value="REC61326.1"/>
    <property type="molecule type" value="Genomic_DNA"/>
</dbReference>
<accession>A0A3D9C6Y4</accession>